<organism evidence="12 13">
    <name type="scientific">Lachancea nothofagi CBS 11611</name>
    <dbReference type="NCBI Taxonomy" id="1266666"/>
    <lineage>
        <taxon>Eukaryota</taxon>
        <taxon>Fungi</taxon>
        <taxon>Dikarya</taxon>
        <taxon>Ascomycota</taxon>
        <taxon>Saccharomycotina</taxon>
        <taxon>Saccharomycetes</taxon>
        <taxon>Saccharomycetales</taxon>
        <taxon>Saccharomycetaceae</taxon>
        <taxon>Lachancea</taxon>
    </lineage>
</organism>
<feature type="transmembrane region" description="Helical" evidence="10">
    <location>
        <begin position="552"/>
        <end position="572"/>
    </location>
</feature>
<keyword evidence="13" id="KW-1185">Reference proteome</keyword>
<dbReference type="AlphaFoldDB" id="A0A1G4KBA5"/>
<dbReference type="SMART" id="SM00066">
    <property type="entry name" value="GAL4"/>
    <property type="match status" value="1"/>
</dbReference>
<feature type="region of interest" description="Disordered" evidence="9">
    <location>
        <begin position="137"/>
        <end position="159"/>
    </location>
</feature>
<evidence type="ECO:0000313" key="13">
    <source>
        <dbReference type="Proteomes" id="UP000189911"/>
    </source>
</evidence>
<dbReference type="GO" id="GO:0005634">
    <property type="term" value="C:nucleus"/>
    <property type="evidence" value="ECO:0007669"/>
    <property type="project" value="UniProtKB-SubCell"/>
</dbReference>
<keyword evidence="4" id="KW-0805">Transcription regulation</keyword>
<feature type="coiled-coil region" evidence="8">
    <location>
        <begin position="110"/>
        <end position="137"/>
    </location>
</feature>
<gene>
    <name evidence="12" type="ORF">LANO_0F12420G</name>
</gene>
<evidence type="ECO:0000256" key="4">
    <source>
        <dbReference type="ARBA" id="ARBA00023015"/>
    </source>
</evidence>
<evidence type="ECO:0000256" key="7">
    <source>
        <dbReference type="ARBA" id="ARBA00023242"/>
    </source>
</evidence>
<dbReference type="PROSITE" id="PS50048">
    <property type="entry name" value="ZN2_CY6_FUNGAL_2"/>
    <property type="match status" value="1"/>
</dbReference>
<dbReference type="GO" id="GO:0043565">
    <property type="term" value="F:sequence-specific DNA binding"/>
    <property type="evidence" value="ECO:0007669"/>
    <property type="project" value="TreeGrafter"/>
</dbReference>
<keyword evidence="6" id="KW-0804">Transcription</keyword>
<dbReference type="GO" id="GO:0006351">
    <property type="term" value="P:DNA-templated transcription"/>
    <property type="evidence" value="ECO:0007669"/>
    <property type="project" value="InterPro"/>
</dbReference>
<keyword evidence="10" id="KW-0812">Transmembrane</keyword>
<dbReference type="InterPro" id="IPR036864">
    <property type="entry name" value="Zn2-C6_fun-type_DNA-bd_sf"/>
</dbReference>
<dbReference type="CDD" id="cd12148">
    <property type="entry name" value="fungal_TF_MHR"/>
    <property type="match status" value="1"/>
</dbReference>
<evidence type="ECO:0000256" key="1">
    <source>
        <dbReference type="ARBA" id="ARBA00004123"/>
    </source>
</evidence>
<dbReference type="Pfam" id="PF04082">
    <property type="entry name" value="Fungal_trans"/>
    <property type="match status" value="1"/>
</dbReference>
<proteinExistence type="predicted"/>
<dbReference type="GO" id="GO:0008270">
    <property type="term" value="F:zinc ion binding"/>
    <property type="evidence" value="ECO:0007669"/>
    <property type="project" value="InterPro"/>
</dbReference>
<evidence type="ECO:0000256" key="8">
    <source>
        <dbReference type="SAM" id="Coils"/>
    </source>
</evidence>
<dbReference type="Proteomes" id="UP000189911">
    <property type="component" value="Chromosome F"/>
</dbReference>
<keyword evidence="10" id="KW-1133">Transmembrane helix</keyword>
<evidence type="ECO:0000256" key="9">
    <source>
        <dbReference type="SAM" id="MobiDB-lite"/>
    </source>
</evidence>
<keyword evidence="3" id="KW-0862">Zinc</keyword>
<evidence type="ECO:0000256" key="3">
    <source>
        <dbReference type="ARBA" id="ARBA00022833"/>
    </source>
</evidence>
<dbReference type="PROSITE" id="PS00463">
    <property type="entry name" value="ZN2_CY6_FUNGAL_1"/>
    <property type="match status" value="1"/>
</dbReference>
<keyword evidence="5" id="KW-0238">DNA-binding</keyword>
<dbReference type="CDD" id="cd00067">
    <property type="entry name" value="GAL4"/>
    <property type="match status" value="1"/>
</dbReference>
<feature type="domain" description="Zn(2)-C6 fungal-type" evidence="11">
    <location>
        <begin position="73"/>
        <end position="103"/>
    </location>
</feature>
<dbReference type="GO" id="GO:0000981">
    <property type="term" value="F:DNA-binding transcription factor activity, RNA polymerase II-specific"/>
    <property type="evidence" value="ECO:0007669"/>
    <property type="project" value="InterPro"/>
</dbReference>
<dbReference type="Pfam" id="PF00172">
    <property type="entry name" value="Zn_clus"/>
    <property type="match status" value="1"/>
</dbReference>
<accession>A0A1G4KBA5</accession>
<evidence type="ECO:0000256" key="6">
    <source>
        <dbReference type="ARBA" id="ARBA00023163"/>
    </source>
</evidence>
<evidence type="ECO:0000256" key="10">
    <source>
        <dbReference type="SAM" id="Phobius"/>
    </source>
</evidence>
<dbReference type="PANTHER" id="PTHR47782">
    <property type="entry name" value="ZN(II)2CYS6 TRANSCRIPTION FACTOR (EUROFUNG)-RELATED"/>
    <property type="match status" value="1"/>
</dbReference>
<dbReference type="InterPro" id="IPR052202">
    <property type="entry name" value="Yeast_MetPath_Reg"/>
</dbReference>
<evidence type="ECO:0000259" key="11">
    <source>
        <dbReference type="PROSITE" id="PS50048"/>
    </source>
</evidence>
<evidence type="ECO:0000256" key="5">
    <source>
        <dbReference type="ARBA" id="ARBA00023125"/>
    </source>
</evidence>
<dbReference type="InterPro" id="IPR007219">
    <property type="entry name" value="XnlR_reg_dom"/>
</dbReference>
<sequence length="747" mass="84489">MDTMLDKDQHVYETNLVPRTAEETLDCNAKSDMQGTNMSLSQRAAILRSKIVTSEADGRVHKTRASSKHQMAACCFCKKRRKKCDGGYPTCGACKLNNTLCTVIDVPTGREVTRNYIESLEDKIEFLKEQLVMSNATKKSVQESRESESCSSENEDGGKESALPIEVGYITLAAAGEPRYIGASSAYSIARAIHSTINYYQQQKSDSNINDLANVGDSQLVPELQITEATFSKPAINESRQLLKAYHYGVQFQYPFLDWQWVTESFDKVMKENSEADEPLFFTYMIFAIGSQLLEHSAGSYSAQNTRAYYDKAFNHITPVVEGTSIRAVQAYLLLSVFSQKMPYGSSIWQTTGLALRHSVALGLHRKPYNGRMNGSRHEVESVRDLKCRIFWCAYSMERINGLVLGRPFGIADVDIDVPLPQSDEYTAATHVFKLRMLQSSICSFVYKPQFYSGSLEDTQATRHQIMLKLNEWKMTFPYKMDAKTTWETKNWCTISYHNSVLLLLRPVILEVAELKKKTSPTTAEWFTVFAQSASAICLNYKQLHAKQKLSYTWLAIQCVFVAGVSFLYCIWLDSSLNFLKWIRKSTIYDTVSACSNILYVLAERWEGAKMFRNSFERLSKAVLTHVESSVDEQMTGNALAVVPQDSTMGFTREMKTMMHQNYQESLNYEIEFTPLPDHREQSATDGLSFTIPPSESGNSSPVVPNMASPRAIDVDTDCNSIWDFLSSTADNFIKDMFCDLEKAFDK</sequence>
<dbReference type="InterPro" id="IPR001138">
    <property type="entry name" value="Zn2Cys6_DnaBD"/>
</dbReference>
<evidence type="ECO:0000313" key="12">
    <source>
        <dbReference type="EMBL" id="SCV01564.1"/>
    </source>
</evidence>
<dbReference type="GO" id="GO:0045944">
    <property type="term" value="P:positive regulation of transcription by RNA polymerase II"/>
    <property type="evidence" value="ECO:0007669"/>
    <property type="project" value="TreeGrafter"/>
</dbReference>
<evidence type="ECO:0000256" key="2">
    <source>
        <dbReference type="ARBA" id="ARBA00022723"/>
    </source>
</evidence>
<reference evidence="13" key="1">
    <citation type="submission" date="2016-03" db="EMBL/GenBank/DDBJ databases">
        <authorList>
            <person name="Devillers Hugo."/>
        </authorList>
    </citation>
    <scope>NUCLEOTIDE SEQUENCE [LARGE SCALE GENOMIC DNA]</scope>
</reference>
<keyword evidence="2" id="KW-0479">Metal-binding</keyword>
<protein>
    <submittedName>
        <fullName evidence="12">LANO_0F12420g1_1</fullName>
    </submittedName>
</protein>
<name>A0A1G4KBA5_9SACH</name>
<keyword evidence="8" id="KW-0175">Coiled coil</keyword>
<comment type="subcellular location">
    <subcellularLocation>
        <location evidence="1">Nucleus</location>
    </subcellularLocation>
</comment>
<dbReference type="SMART" id="SM00906">
    <property type="entry name" value="Fungal_trans"/>
    <property type="match status" value="1"/>
</dbReference>
<keyword evidence="10" id="KW-0472">Membrane</keyword>
<dbReference type="EMBL" id="LT598452">
    <property type="protein sequence ID" value="SCV01564.1"/>
    <property type="molecule type" value="Genomic_DNA"/>
</dbReference>
<dbReference type="SUPFAM" id="SSF57701">
    <property type="entry name" value="Zn2/Cys6 DNA-binding domain"/>
    <property type="match status" value="1"/>
</dbReference>
<dbReference type="OrthoDB" id="2399539at2759"/>
<dbReference type="Gene3D" id="4.10.240.10">
    <property type="entry name" value="Zn(2)-C6 fungal-type DNA-binding domain"/>
    <property type="match status" value="1"/>
</dbReference>
<dbReference type="PANTHER" id="PTHR47782:SF12">
    <property type="entry name" value="ZN(II)2CYS6 TRANSCRIPTION FACTOR (EUROFUNG)"/>
    <property type="match status" value="1"/>
</dbReference>
<keyword evidence="7" id="KW-0539">Nucleus</keyword>